<organism evidence="2 3">
    <name type="scientific">Phytophthora sojae (strain P6497)</name>
    <name type="common">Soybean stem and root rot agent</name>
    <name type="synonym">Phytophthora megasperma f. sp. glycines</name>
    <dbReference type="NCBI Taxonomy" id="1094619"/>
    <lineage>
        <taxon>Eukaryota</taxon>
        <taxon>Sar</taxon>
        <taxon>Stramenopiles</taxon>
        <taxon>Oomycota</taxon>
        <taxon>Peronosporomycetes</taxon>
        <taxon>Peronosporales</taxon>
        <taxon>Peronosporaceae</taxon>
        <taxon>Phytophthora</taxon>
    </lineage>
</organism>
<evidence type="ECO:0000313" key="2">
    <source>
        <dbReference type="EMBL" id="EGZ16314.1"/>
    </source>
</evidence>
<evidence type="ECO:0008006" key="4">
    <source>
        <dbReference type="Google" id="ProtNLM"/>
    </source>
</evidence>
<dbReference type="GeneID" id="20652081"/>
<dbReference type="InParanoid" id="G4ZPK2"/>
<dbReference type="RefSeq" id="XP_009530063.1">
    <property type="nucleotide sequence ID" value="XM_009531768.1"/>
</dbReference>
<accession>G4ZPK2</accession>
<dbReference type="EMBL" id="JH159155">
    <property type="protein sequence ID" value="EGZ16314.1"/>
    <property type="molecule type" value="Genomic_DNA"/>
</dbReference>
<proteinExistence type="predicted"/>
<protein>
    <recommendedName>
        <fullName evidence="4">Dynamin-type G domain-containing protein</fullName>
    </recommendedName>
</protein>
<evidence type="ECO:0000256" key="1">
    <source>
        <dbReference type="SAM" id="MobiDB-lite"/>
    </source>
</evidence>
<dbReference type="STRING" id="1094619.G4ZPK2"/>
<sequence>MMQRTRAIVEKYLQLPHTLVLAVVPASERVRNSQAFQLVQQYNLMDKTIGVLTMVDRALDDTNPDGPLAEVKSRLDGTSSDIV</sequence>
<dbReference type="KEGG" id="psoj:PHYSODRAFT_419661"/>
<dbReference type="SUPFAM" id="SSF52540">
    <property type="entry name" value="P-loop containing nucleoside triphosphate hydrolases"/>
    <property type="match status" value="1"/>
</dbReference>
<feature type="region of interest" description="Disordered" evidence="1">
    <location>
        <begin position="62"/>
        <end position="83"/>
    </location>
</feature>
<dbReference type="InterPro" id="IPR027417">
    <property type="entry name" value="P-loop_NTPase"/>
</dbReference>
<evidence type="ECO:0000313" key="3">
    <source>
        <dbReference type="Proteomes" id="UP000002640"/>
    </source>
</evidence>
<reference evidence="2 3" key="1">
    <citation type="journal article" date="2006" name="Science">
        <title>Phytophthora genome sequences uncover evolutionary origins and mechanisms of pathogenesis.</title>
        <authorList>
            <person name="Tyler B.M."/>
            <person name="Tripathy S."/>
            <person name="Zhang X."/>
            <person name="Dehal P."/>
            <person name="Jiang R.H."/>
            <person name="Aerts A."/>
            <person name="Arredondo F.D."/>
            <person name="Baxter L."/>
            <person name="Bensasson D."/>
            <person name="Beynon J.L."/>
            <person name="Chapman J."/>
            <person name="Damasceno C.M."/>
            <person name="Dorrance A.E."/>
            <person name="Dou D."/>
            <person name="Dickerman A.W."/>
            <person name="Dubchak I.L."/>
            <person name="Garbelotto M."/>
            <person name="Gijzen M."/>
            <person name="Gordon S.G."/>
            <person name="Govers F."/>
            <person name="Grunwald N.J."/>
            <person name="Huang W."/>
            <person name="Ivors K.L."/>
            <person name="Jones R.W."/>
            <person name="Kamoun S."/>
            <person name="Krampis K."/>
            <person name="Lamour K.H."/>
            <person name="Lee M.K."/>
            <person name="McDonald W.H."/>
            <person name="Medina M."/>
            <person name="Meijer H.J."/>
            <person name="Nordberg E.K."/>
            <person name="Maclean D.J."/>
            <person name="Ospina-Giraldo M.D."/>
            <person name="Morris P.F."/>
            <person name="Phuntumart V."/>
            <person name="Putnam N.H."/>
            <person name="Rash S."/>
            <person name="Rose J.K."/>
            <person name="Sakihama Y."/>
            <person name="Salamov A.A."/>
            <person name="Savidor A."/>
            <person name="Scheuring C.F."/>
            <person name="Smith B.M."/>
            <person name="Sobral B.W."/>
            <person name="Terry A."/>
            <person name="Torto-Alalibo T.A."/>
            <person name="Win J."/>
            <person name="Xu Z."/>
            <person name="Zhang H."/>
            <person name="Grigoriev I.V."/>
            <person name="Rokhsar D.S."/>
            <person name="Boore J.L."/>
        </authorList>
    </citation>
    <scope>NUCLEOTIDE SEQUENCE [LARGE SCALE GENOMIC DNA]</scope>
    <source>
        <strain evidence="2 3">P6497</strain>
    </source>
</reference>
<dbReference type="SMR" id="G4ZPK2"/>
<name>G4ZPK2_PHYSP</name>
<dbReference type="Gene3D" id="3.40.50.300">
    <property type="entry name" value="P-loop containing nucleotide triphosphate hydrolases"/>
    <property type="match status" value="1"/>
</dbReference>
<keyword evidence="3" id="KW-1185">Reference proteome</keyword>
<feature type="non-terminal residue" evidence="2">
    <location>
        <position position="83"/>
    </location>
</feature>
<dbReference type="Proteomes" id="UP000002640">
    <property type="component" value="Unassembled WGS sequence"/>
</dbReference>
<dbReference type="AlphaFoldDB" id="G4ZPK2"/>
<gene>
    <name evidence="2" type="ORF">PHYSODRAFT_419661</name>
</gene>